<proteinExistence type="predicted"/>
<reference evidence="3" key="1">
    <citation type="submission" date="2023-01" db="EMBL/GenBank/DDBJ databases">
        <title>Key to firefly adult light organ development and bioluminescence: homeobox transcription factors regulate luciferase expression and transportation to peroxisome.</title>
        <authorList>
            <person name="Fu X."/>
        </authorList>
    </citation>
    <scope>NUCLEOTIDE SEQUENCE [LARGE SCALE GENOMIC DNA]</scope>
</reference>
<comment type="caution">
    <text evidence="2">The sequence shown here is derived from an EMBL/GenBank/DDBJ whole genome shotgun (WGS) entry which is preliminary data.</text>
</comment>
<dbReference type="EMBL" id="JARPUR010000005">
    <property type="protein sequence ID" value="KAK4875387.1"/>
    <property type="molecule type" value="Genomic_DNA"/>
</dbReference>
<evidence type="ECO:0008006" key="4">
    <source>
        <dbReference type="Google" id="ProtNLM"/>
    </source>
</evidence>
<dbReference type="Proteomes" id="UP001353858">
    <property type="component" value="Unassembled WGS sequence"/>
</dbReference>
<keyword evidence="3" id="KW-1185">Reference proteome</keyword>
<feature type="region of interest" description="Disordered" evidence="1">
    <location>
        <begin position="1"/>
        <end position="100"/>
    </location>
</feature>
<organism evidence="2 3">
    <name type="scientific">Aquatica leii</name>
    <dbReference type="NCBI Taxonomy" id="1421715"/>
    <lineage>
        <taxon>Eukaryota</taxon>
        <taxon>Metazoa</taxon>
        <taxon>Ecdysozoa</taxon>
        <taxon>Arthropoda</taxon>
        <taxon>Hexapoda</taxon>
        <taxon>Insecta</taxon>
        <taxon>Pterygota</taxon>
        <taxon>Neoptera</taxon>
        <taxon>Endopterygota</taxon>
        <taxon>Coleoptera</taxon>
        <taxon>Polyphaga</taxon>
        <taxon>Elateriformia</taxon>
        <taxon>Elateroidea</taxon>
        <taxon>Lampyridae</taxon>
        <taxon>Luciolinae</taxon>
        <taxon>Aquatica</taxon>
    </lineage>
</organism>
<name>A0AAN7SD07_9COLE</name>
<gene>
    <name evidence="2" type="ORF">RN001_011809</name>
</gene>
<evidence type="ECO:0000256" key="1">
    <source>
        <dbReference type="SAM" id="MobiDB-lite"/>
    </source>
</evidence>
<evidence type="ECO:0000313" key="2">
    <source>
        <dbReference type="EMBL" id="KAK4875387.1"/>
    </source>
</evidence>
<feature type="compositionally biased region" description="Low complexity" evidence="1">
    <location>
        <begin position="73"/>
        <end position="86"/>
    </location>
</feature>
<dbReference type="AlphaFoldDB" id="A0AAN7SD07"/>
<sequence length="217" mass="24451">MEASATEYEEKTPIVKNEKQTVHEIKLKTTSSEKEEVVPTTSEEAVEDDVAPTMSREDDSGAGRHTIDENNETQESTTTQDSQPPSAYLTPSRGKKLKKKREDELLELAAKRLRDKPDECENWALSCAADLKKMEPMQQLFAKNAIAGILMEGQFGLLHRNSVKINELTPTPPSYYSTPTPIYYSSTPSPQYLEQNINQEQNVETSVTEYLSSFQNQ</sequence>
<evidence type="ECO:0000313" key="3">
    <source>
        <dbReference type="Proteomes" id="UP001353858"/>
    </source>
</evidence>
<feature type="compositionally biased region" description="Basic and acidic residues" evidence="1">
    <location>
        <begin position="8"/>
        <end position="37"/>
    </location>
</feature>
<feature type="compositionally biased region" description="Basic and acidic residues" evidence="1">
    <location>
        <begin position="55"/>
        <end position="68"/>
    </location>
</feature>
<accession>A0AAN7SD07</accession>
<protein>
    <recommendedName>
        <fullName evidence="4">BESS domain-containing protein</fullName>
    </recommendedName>
</protein>